<dbReference type="Proteomes" id="UP000661112">
    <property type="component" value="Unassembled WGS sequence"/>
</dbReference>
<accession>A0ABR8DAA0</accession>
<evidence type="ECO:0000313" key="2">
    <source>
        <dbReference type="Proteomes" id="UP000661112"/>
    </source>
</evidence>
<name>A0ABR8DAA0_9NOST</name>
<comment type="caution">
    <text evidence="1">The sequence shown here is derived from an EMBL/GenBank/DDBJ whole genome shotgun (WGS) entry which is preliminary data.</text>
</comment>
<reference evidence="1 2" key="1">
    <citation type="journal article" date="2020" name="ISME J.">
        <title>Comparative genomics reveals insights into cyanobacterial evolution and habitat adaptation.</title>
        <authorList>
            <person name="Chen M.Y."/>
            <person name="Teng W.K."/>
            <person name="Zhao L."/>
            <person name="Hu C.X."/>
            <person name="Zhou Y.K."/>
            <person name="Han B.P."/>
            <person name="Song L.R."/>
            <person name="Shu W.S."/>
        </authorList>
    </citation>
    <scope>NUCLEOTIDE SEQUENCE [LARGE SCALE GENOMIC DNA]</scope>
    <source>
        <strain evidence="1 2">FACHB-119</strain>
    </source>
</reference>
<sequence length="94" mass="10364">MSQQLTLEFSDEVYADLQQKANAVGLSITEWIVTVLSHQSNGVSRVLRSVEQQEEARQRFRSHAGAISLGYATGADNESIDADLARAYVSEYEG</sequence>
<organism evidence="1 2">
    <name type="scientific">Anabaena azotica FACHB-119</name>
    <dbReference type="NCBI Taxonomy" id="947527"/>
    <lineage>
        <taxon>Bacteria</taxon>
        <taxon>Bacillati</taxon>
        <taxon>Cyanobacteriota</taxon>
        <taxon>Cyanophyceae</taxon>
        <taxon>Nostocales</taxon>
        <taxon>Nostocaceae</taxon>
        <taxon>Anabaena</taxon>
        <taxon>Anabaena azotica</taxon>
    </lineage>
</organism>
<proteinExistence type="predicted"/>
<gene>
    <name evidence="1" type="ORF">H6G83_21375</name>
</gene>
<dbReference type="RefSeq" id="WP_190475987.1">
    <property type="nucleotide sequence ID" value="NZ_JACJSG010000031.1"/>
</dbReference>
<evidence type="ECO:0000313" key="1">
    <source>
        <dbReference type="EMBL" id="MBD2503122.1"/>
    </source>
</evidence>
<evidence type="ECO:0008006" key="3">
    <source>
        <dbReference type="Google" id="ProtNLM"/>
    </source>
</evidence>
<dbReference type="EMBL" id="JACJSG010000031">
    <property type="protein sequence ID" value="MBD2503122.1"/>
    <property type="molecule type" value="Genomic_DNA"/>
</dbReference>
<protein>
    <recommendedName>
        <fullName evidence="3">Antitoxin</fullName>
    </recommendedName>
</protein>
<keyword evidence="2" id="KW-1185">Reference proteome</keyword>